<dbReference type="PANTHER" id="PTHR43767">
    <property type="entry name" value="LONG-CHAIN-FATTY-ACID--COA LIGASE"/>
    <property type="match status" value="1"/>
</dbReference>
<dbReference type="PROSITE" id="PS00455">
    <property type="entry name" value="AMP_BINDING"/>
    <property type="match status" value="1"/>
</dbReference>
<evidence type="ECO:0000313" key="6">
    <source>
        <dbReference type="EMBL" id="QTD43583.1"/>
    </source>
</evidence>
<comment type="pathway">
    <text evidence="1">Siderophore biosynthesis.</text>
</comment>
<dbReference type="Gene3D" id="3.60.120.10">
    <property type="entry name" value="Anthranilate synthase"/>
    <property type="match status" value="1"/>
</dbReference>
<dbReference type="SUPFAM" id="SSF56322">
    <property type="entry name" value="ADC synthase"/>
    <property type="match status" value="1"/>
</dbReference>
<gene>
    <name evidence="6" type="ORF">J1M35_10355</name>
</gene>
<evidence type="ECO:0000256" key="1">
    <source>
        <dbReference type="ARBA" id="ARBA00004924"/>
    </source>
</evidence>
<evidence type="ECO:0000256" key="2">
    <source>
        <dbReference type="ARBA" id="ARBA00022598"/>
    </source>
</evidence>
<evidence type="ECO:0000259" key="5">
    <source>
        <dbReference type="Pfam" id="PF13193"/>
    </source>
</evidence>
<dbReference type="FunFam" id="3.40.50.980:FF:000003">
    <property type="entry name" value="Vibriobactin-specific 2,3-dihydroxybenzoate-AMP ligase"/>
    <property type="match status" value="1"/>
</dbReference>
<dbReference type="FunFam" id="2.30.38.10:FF:000003">
    <property type="entry name" value="Vibriobactin-specific 2,3-dihydroxybenzoate-AMP ligase"/>
    <property type="match status" value="1"/>
</dbReference>
<dbReference type="PANTHER" id="PTHR43767:SF10">
    <property type="entry name" value="SURFACTIN SYNTHASE SUBUNIT 1"/>
    <property type="match status" value="1"/>
</dbReference>
<feature type="domain" description="AMP-dependent synthetase/ligase" evidence="4">
    <location>
        <begin position="33"/>
        <end position="395"/>
    </location>
</feature>
<evidence type="ECO:0000259" key="4">
    <source>
        <dbReference type="Pfam" id="PF00501"/>
    </source>
</evidence>
<dbReference type="Pfam" id="PF00501">
    <property type="entry name" value="AMP-binding"/>
    <property type="match status" value="1"/>
</dbReference>
<dbReference type="PRINTS" id="PR00095">
    <property type="entry name" value="ANTSNTHASEI"/>
</dbReference>
<dbReference type="GO" id="GO:0008909">
    <property type="term" value="F:isochorismate synthase activity"/>
    <property type="evidence" value="ECO:0007669"/>
    <property type="project" value="InterPro"/>
</dbReference>
<reference evidence="6" key="1">
    <citation type="submission" date="2021-03" db="EMBL/GenBank/DDBJ databases">
        <title>Ottowia sp. 27C isolated from the cloaca of a Giant Asian pond turtle (Heosemys grandis).</title>
        <authorList>
            <person name="Spergser J."/>
            <person name="Busse H.-J."/>
        </authorList>
    </citation>
    <scope>NUCLEOTIDE SEQUENCE</scope>
    <source>
        <strain evidence="6">27C</strain>
    </source>
</reference>
<proteinExistence type="predicted"/>
<dbReference type="InterPro" id="IPR000873">
    <property type="entry name" value="AMP-dep_synth/lig_dom"/>
</dbReference>
<dbReference type="KEGG" id="otd:J1M35_10355"/>
<dbReference type="Pfam" id="PF13193">
    <property type="entry name" value="AMP-binding_C"/>
    <property type="match status" value="1"/>
</dbReference>
<dbReference type="GO" id="GO:0016877">
    <property type="term" value="F:ligase activity, forming carbon-sulfur bonds"/>
    <property type="evidence" value="ECO:0007669"/>
    <property type="project" value="UniProtKB-ARBA"/>
</dbReference>
<dbReference type="InterPro" id="IPR025110">
    <property type="entry name" value="AMP-bd_C"/>
</dbReference>
<dbReference type="SUPFAM" id="SSF56801">
    <property type="entry name" value="Acetyl-CoA synthetase-like"/>
    <property type="match status" value="1"/>
</dbReference>
<sequence length="992" mass="108604">MDNGRCESWQAEQEQRYEHEGYRLPHTLGGLLREWTDRFGDAPALIDGALRLSYADMDRKVDRLAAGFVRLGLRAGDRVLVQLPNSAAFAICTFALFRLGAWPIMAMPAHREKDIAALCSLAEPAAYVIPRRFLGFDYLSMAKTIQKGQPSLKHILVDGEAGSSGLPLEQIEESPRDLLGPNPSDTALLLLSGGTTGAPKLIPRTHSDYAYNAIASAQLCGLSSESVYLAALPVGHNFPLACPGILGTLSVGGRVVMAKTPSSEESFALIGQEGVTMTALVPPLVSLWLEARKWDHSDLSSLRLLQVGGSRLAPELARQITPALGCRLQQVFGMAEGLLCYTRLDDPQEVILNTQGRPLCPADEVRLVDAHGLSVASGETGELQVRGPYTIRGYYRAPEHNKRTFTVDGFYQSGDLVRQTADGNYVVEGRVKEQINRAGEKIAAAEIERPLAEHPGIESCVVVPVPDERLGERTCAVIISRDRTPTLQDLQYHLAGQGMPRYKQPDQVLEVPAWPLTTVGKVDKQRLIALARTAFGEAAPASIEYAECRIQVRREPLGLLLALARSGLAEDYALYEQPHEWSIGMGRAVSLTVDHQQVLLRHGAHRQTFARGRLVEAISAATNAIPVQNWRAYGVARFELSQVLHGLGAPDQHEPLIEMFVPTHEVRIAQGEALLRAINPSDLPVLRALLESADLQGDVEPSSPRVEPLLCMLQEHQQESFKASVAQAVAEIRGRRYQKVILSRRIPLPAGVDMLESFRAGRARNTPARSFVVSLGEARMAGFSPETVVEVDAEGWVSTQPLAGTRALGENREEEERLRADLLSDAKEIAEHAVSVKLAHAELATVCDAPNVSEFMAVLRRGSVQHLASRIRGRLAQGRNAWDAFEALFPAVTASGIPKREGIEAIQRHEDTPRGWYSGCVLVVDCQGRMDAALVLRSVYQRGTESWLQAGAGIVDQSRPERELEETNEKLGCVLKHLVFRSMPTVEAKECA</sequence>
<feature type="domain" description="Chorismate-utilising enzyme C-terminal" evidence="3">
    <location>
        <begin position="718"/>
        <end position="970"/>
    </location>
</feature>
<evidence type="ECO:0000313" key="7">
    <source>
        <dbReference type="Proteomes" id="UP000663903"/>
    </source>
</evidence>
<dbReference type="EMBL" id="CP071796">
    <property type="protein sequence ID" value="QTD43583.1"/>
    <property type="molecule type" value="Genomic_DNA"/>
</dbReference>
<dbReference type="AlphaFoldDB" id="A0A975CBV1"/>
<dbReference type="Pfam" id="PF00425">
    <property type="entry name" value="Chorismate_bind"/>
    <property type="match status" value="1"/>
</dbReference>
<dbReference type="CDD" id="cd05920">
    <property type="entry name" value="23DHB-AMP_lg"/>
    <property type="match status" value="1"/>
</dbReference>
<keyword evidence="2" id="KW-0436">Ligase</keyword>
<dbReference type="Gene3D" id="2.30.38.10">
    <property type="entry name" value="Luciferase, Domain 3"/>
    <property type="match status" value="1"/>
</dbReference>
<dbReference type="GO" id="GO:0016833">
    <property type="term" value="F:oxo-acid-lyase activity"/>
    <property type="evidence" value="ECO:0007669"/>
    <property type="project" value="InterPro"/>
</dbReference>
<dbReference type="Gene3D" id="3.30.300.30">
    <property type="match status" value="1"/>
</dbReference>
<organism evidence="6 7">
    <name type="scientific">Ottowia testudinis</name>
    <dbReference type="NCBI Taxonomy" id="2816950"/>
    <lineage>
        <taxon>Bacteria</taxon>
        <taxon>Pseudomonadati</taxon>
        <taxon>Pseudomonadota</taxon>
        <taxon>Betaproteobacteria</taxon>
        <taxon>Burkholderiales</taxon>
        <taxon>Comamonadaceae</taxon>
        <taxon>Ottowia</taxon>
    </lineage>
</organism>
<accession>A0A975CBV1</accession>
<dbReference type="Proteomes" id="UP000663903">
    <property type="component" value="Chromosome"/>
</dbReference>
<dbReference type="InterPro" id="IPR019996">
    <property type="entry name" value="Salicylate_synthase"/>
</dbReference>
<dbReference type="InterPro" id="IPR020845">
    <property type="entry name" value="AMP-binding_CS"/>
</dbReference>
<feature type="domain" description="AMP-binding enzyme C-terminal" evidence="5">
    <location>
        <begin position="446"/>
        <end position="521"/>
    </location>
</feature>
<evidence type="ECO:0000259" key="3">
    <source>
        <dbReference type="Pfam" id="PF00425"/>
    </source>
</evidence>
<keyword evidence="7" id="KW-1185">Reference proteome</keyword>
<dbReference type="Gene3D" id="3.40.50.980">
    <property type="match status" value="2"/>
</dbReference>
<name>A0A975CBV1_9BURK</name>
<dbReference type="InterPro" id="IPR045851">
    <property type="entry name" value="AMP-bd_C_sf"/>
</dbReference>
<dbReference type="NCBIfam" id="TIGR03494">
    <property type="entry name" value="salicyl_syn"/>
    <property type="match status" value="1"/>
</dbReference>
<dbReference type="InterPro" id="IPR015890">
    <property type="entry name" value="Chorismate_C"/>
</dbReference>
<dbReference type="InterPro" id="IPR050237">
    <property type="entry name" value="ATP-dep_AMP-bd_enzyme"/>
</dbReference>
<dbReference type="InterPro" id="IPR019999">
    <property type="entry name" value="Anth_synth_I-like"/>
</dbReference>
<dbReference type="RefSeq" id="WP_208007000.1">
    <property type="nucleotide sequence ID" value="NZ_CP071796.1"/>
</dbReference>
<protein>
    <submittedName>
        <fullName evidence="6">Salicylate synthase</fullName>
    </submittedName>
</protein>
<dbReference type="InterPro" id="IPR005801">
    <property type="entry name" value="ADC_synthase"/>
</dbReference>